<evidence type="ECO:0000313" key="4">
    <source>
        <dbReference type="Proteomes" id="UP000332933"/>
    </source>
</evidence>
<keyword evidence="4" id="KW-1185">Reference proteome</keyword>
<dbReference type="EMBL" id="VJMH01005772">
    <property type="protein sequence ID" value="KAF0693071.1"/>
    <property type="molecule type" value="Genomic_DNA"/>
</dbReference>
<accession>A0A485L7E1</accession>
<name>A0A485L7E1_9STRA</name>
<evidence type="ECO:0000256" key="1">
    <source>
        <dbReference type="SAM" id="MobiDB-lite"/>
    </source>
</evidence>
<feature type="compositionally biased region" description="Acidic residues" evidence="1">
    <location>
        <begin position="10"/>
        <end position="29"/>
    </location>
</feature>
<reference evidence="2" key="2">
    <citation type="submission" date="2019-06" db="EMBL/GenBank/DDBJ databases">
        <title>Genomics analysis of Aphanomyces spp. identifies a new class of oomycete effector associated with host adaptation.</title>
        <authorList>
            <person name="Gaulin E."/>
        </authorList>
    </citation>
    <scope>NUCLEOTIDE SEQUENCE</scope>
    <source>
        <strain evidence="2">CBS 578.67</strain>
    </source>
</reference>
<dbReference type="OrthoDB" id="10555831at2759"/>
<evidence type="ECO:0000313" key="3">
    <source>
        <dbReference type="EMBL" id="VFT92709.1"/>
    </source>
</evidence>
<reference evidence="3 4" key="1">
    <citation type="submission" date="2019-03" db="EMBL/GenBank/DDBJ databases">
        <authorList>
            <person name="Gaulin E."/>
            <person name="Dumas B."/>
        </authorList>
    </citation>
    <scope>NUCLEOTIDE SEQUENCE [LARGE SCALE GENOMIC DNA]</scope>
    <source>
        <strain evidence="3">CBS 568.67</strain>
    </source>
</reference>
<gene>
    <name evidence="3" type="primary">Aste57867_15923</name>
    <name evidence="2" type="ORF">As57867_015867</name>
    <name evidence="3" type="ORF">ASTE57867_15923</name>
</gene>
<sequence>MFSKYLSTVYEEETEDSVSSSSDDEEDDSSASSSDELELKSVVGTSVVDVECQTDSFACIPQKVAPIVAPSKCNSRDAEVQVTSDELRTCIPLTLPERGIVDIWRIAHLPCDVRTHLKRESRSMSSKTLPRKNSLWATGLLVQTSCIETKPCGVMTDPCEVNETSTSMSPKTAFSAILKSKALDLTGQDFELDLSNLNWRLPAVP</sequence>
<proteinExistence type="predicted"/>
<protein>
    <submittedName>
        <fullName evidence="3">Aste57867_15923 protein</fullName>
    </submittedName>
</protein>
<dbReference type="Proteomes" id="UP000332933">
    <property type="component" value="Unassembled WGS sequence"/>
</dbReference>
<organism evidence="3 4">
    <name type="scientific">Aphanomyces stellatus</name>
    <dbReference type="NCBI Taxonomy" id="120398"/>
    <lineage>
        <taxon>Eukaryota</taxon>
        <taxon>Sar</taxon>
        <taxon>Stramenopiles</taxon>
        <taxon>Oomycota</taxon>
        <taxon>Saprolegniomycetes</taxon>
        <taxon>Saprolegniales</taxon>
        <taxon>Verrucalvaceae</taxon>
        <taxon>Aphanomyces</taxon>
    </lineage>
</organism>
<dbReference type="EMBL" id="CAADRA010005793">
    <property type="protein sequence ID" value="VFT92709.1"/>
    <property type="molecule type" value="Genomic_DNA"/>
</dbReference>
<dbReference type="AlphaFoldDB" id="A0A485L7E1"/>
<evidence type="ECO:0000313" key="2">
    <source>
        <dbReference type="EMBL" id="KAF0693071.1"/>
    </source>
</evidence>
<feature type="region of interest" description="Disordered" evidence="1">
    <location>
        <begin position="1"/>
        <end position="38"/>
    </location>
</feature>